<evidence type="ECO:0000259" key="1">
    <source>
        <dbReference type="Pfam" id="PF08241"/>
    </source>
</evidence>
<dbReference type="STRING" id="670483.S7Q045"/>
<dbReference type="PANTHER" id="PTHR45036">
    <property type="entry name" value="METHYLTRANSFERASE LIKE 7B"/>
    <property type="match status" value="1"/>
</dbReference>
<keyword evidence="3" id="KW-1185">Reference proteome</keyword>
<dbReference type="GeneID" id="19306346"/>
<dbReference type="RefSeq" id="XP_007868166.1">
    <property type="nucleotide sequence ID" value="XM_007869975.1"/>
</dbReference>
<dbReference type="SUPFAM" id="SSF53335">
    <property type="entry name" value="S-adenosyl-L-methionine-dependent methyltransferases"/>
    <property type="match status" value="1"/>
</dbReference>
<dbReference type="eggNOG" id="KOG4300">
    <property type="taxonomic scope" value="Eukaryota"/>
</dbReference>
<dbReference type="OMA" id="GPWEKID"/>
<accession>S7Q045</accession>
<dbReference type="EMBL" id="KB469306">
    <property type="protein sequence ID" value="EPQ53301.1"/>
    <property type="molecule type" value="Genomic_DNA"/>
</dbReference>
<proteinExistence type="predicted"/>
<dbReference type="GO" id="GO:0008757">
    <property type="term" value="F:S-adenosylmethionine-dependent methyltransferase activity"/>
    <property type="evidence" value="ECO:0007669"/>
    <property type="project" value="InterPro"/>
</dbReference>
<organism evidence="2 3">
    <name type="scientific">Gloeophyllum trabeum (strain ATCC 11539 / FP-39264 / Madison 617)</name>
    <name type="common">Brown rot fungus</name>
    <dbReference type="NCBI Taxonomy" id="670483"/>
    <lineage>
        <taxon>Eukaryota</taxon>
        <taxon>Fungi</taxon>
        <taxon>Dikarya</taxon>
        <taxon>Basidiomycota</taxon>
        <taxon>Agaricomycotina</taxon>
        <taxon>Agaricomycetes</taxon>
        <taxon>Gloeophyllales</taxon>
        <taxon>Gloeophyllaceae</taxon>
        <taxon>Gloeophyllum</taxon>
    </lineage>
</organism>
<dbReference type="InterPro" id="IPR029063">
    <property type="entry name" value="SAM-dependent_MTases_sf"/>
</dbReference>
<dbReference type="Proteomes" id="UP000030669">
    <property type="component" value="Unassembled WGS sequence"/>
</dbReference>
<evidence type="ECO:0000313" key="2">
    <source>
        <dbReference type="EMBL" id="EPQ53301.1"/>
    </source>
</evidence>
<dbReference type="Pfam" id="PF08241">
    <property type="entry name" value="Methyltransf_11"/>
    <property type="match status" value="1"/>
</dbReference>
<evidence type="ECO:0000313" key="3">
    <source>
        <dbReference type="Proteomes" id="UP000030669"/>
    </source>
</evidence>
<dbReference type="HOGENOM" id="CLU_037990_6_2_1"/>
<dbReference type="PANTHER" id="PTHR45036:SF1">
    <property type="entry name" value="METHYLTRANSFERASE LIKE 7A"/>
    <property type="match status" value="1"/>
</dbReference>
<reference evidence="2 3" key="1">
    <citation type="journal article" date="2012" name="Science">
        <title>The Paleozoic origin of enzymatic lignin decomposition reconstructed from 31 fungal genomes.</title>
        <authorList>
            <person name="Floudas D."/>
            <person name="Binder M."/>
            <person name="Riley R."/>
            <person name="Barry K."/>
            <person name="Blanchette R.A."/>
            <person name="Henrissat B."/>
            <person name="Martinez A.T."/>
            <person name="Otillar R."/>
            <person name="Spatafora J.W."/>
            <person name="Yadav J.S."/>
            <person name="Aerts A."/>
            <person name="Benoit I."/>
            <person name="Boyd A."/>
            <person name="Carlson A."/>
            <person name="Copeland A."/>
            <person name="Coutinho P.M."/>
            <person name="de Vries R.P."/>
            <person name="Ferreira P."/>
            <person name="Findley K."/>
            <person name="Foster B."/>
            <person name="Gaskell J."/>
            <person name="Glotzer D."/>
            <person name="Gorecki P."/>
            <person name="Heitman J."/>
            <person name="Hesse C."/>
            <person name="Hori C."/>
            <person name="Igarashi K."/>
            <person name="Jurgens J.A."/>
            <person name="Kallen N."/>
            <person name="Kersten P."/>
            <person name="Kohler A."/>
            <person name="Kuees U."/>
            <person name="Kumar T.K.A."/>
            <person name="Kuo A."/>
            <person name="LaButti K."/>
            <person name="Larrondo L.F."/>
            <person name="Lindquist E."/>
            <person name="Ling A."/>
            <person name="Lombard V."/>
            <person name="Lucas S."/>
            <person name="Lundell T."/>
            <person name="Martin R."/>
            <person name="McLaughlin D.J."/>
            <person name="Morgenstern I."/>
            <person name="Morin E."/>
            <person name="Murat C."/>
            <person name="Nagy L.G."/>
            <person name="Nolan M."/>
            <person name="Ohm R.A."/>
            <person name="Patyshakuliyeva A."/>
            <person name="Rokas A."/>
            <person name="Ruiz-Duenas F.J."/>
            <person name="Sabat G."/>
            <person name="Salamov A."/>
            <person name="Samejima M."/>
            <person name="Schmutz J."/>
            <person name="Slot J.C."/>
            <person name="St John F."/>
            <person name="Stenlid J."/>
            <person name="Sun H."/>
            <person name="Sun S."/>
            <person name="Syed K."/>
            <person name="Tsang A."/>
            <person name="Wiebenga A."/>
            <person name="Young D."/>
            <person name="Pisabarro A."/>
            <person name="Eastwood D.C."/>
            <person name="Martin F."/>
            <person name="Cullen D."/>
            <person name="Grigoriev I.V."/>
            <person name="Hibbett D.S."/>
        </authorList>
    </citation>
    <scope>NUCLEOTIDE SEQUENCE [LARGE SCALE GENOMIC DNA]</scope>
    <source>
        <strain evidence="2 3">ATCC 11539</strain>
    </source>
</reference>
<feature type="domain" description="Methyltransferase type 11" evidence="1">
    <location>
        <begin position="79"/>
        <end position="190"/>
    </location>
</feature>
<dbReference type="KEGG" id="gtr:GLOTRDRAFT_45504"/>
<protein>
    <recommendedName>
        <fullName evidence="1">Methyltransferase type 11 domain-containing protein</fullName>
    </recommendedName>
</protein>
<name>S7Q045_GLOTA</name>
<dbReference type="InterPro" id="IPR052356">
    <property type="entry name" value="Thiol_S-MT"/>
</dbReference>
<dbReference type="OrthoDB" id="540004at2759"/>
<sequence>MKWSARFSLLTDLRQAFQTALFPTFLAVVRSPLLLLHPHAISEIFMSHVWVMMSAAVDEGGKQVKENLITPHAYGVVFDIGAGHGHTVKYLDPTKVTKYIALEPNALMHRQIRKNAALAGFTESADTLLILPYGAEATAQILRSLGPEPQCVDTLISILTICSFPMEPEPDDVLAALVASVLKPGGQFLFYEHVANPQAEVRWWQRFWTPLWSMTCGGCRLDRDTPAIVKGMGIREEGQESGMWRECKMWGKEGEDVDSLFWHSVGRAVKA</sequence>
<dbReference type="Gene3D" id="3.40.50.150">
    <property type="entry name" value="Vaccinia Virus protein VP39"/>
    <property type="match status" value="1"/>
</dbReference>
<dbReference type="InterPro" id="IPR013216">
    <property type="entry name" value="Methyltransf_11"/>
</dbReference>
<dbReference type="AlphaFoldDB" id="S7Q045"/>
<gene>
    <name evidence="2" type="ORF">GLOTRDRAFT_45504</name>
</gene>